<dbReference type="OrthoDB" id="1079329at2759"/>
<gene>
    <name evidence="1" type="ORF">MERR_LOCUS21364</name>
</gene>
<reference evidence="1" key="1">
    <citation type="submission" date="2020-01" db="EMBL/GenBank/DDBJ databases">
        <authorList>
            <person name="Mishra B."/>
        </authorList>
    </citation>
    <scope>NUCLEOTIDE SEQUENCE [LARGE SCALE GENOMIC DNA]</scope>
</reference>
<evidence type="ECO:0000313" key="2">
    <source>
        <dbReference type="Proteomes" id="UP000467841"/>
    </source>
</evidence>
<accession>A0A6D2J3K4</accession>
<protein>
    <submittedName>
        <fullName evidence="1">Uncharacterized protein</fullName>
    </submittedName>
</protein>
<keyword evidence="2" id="KW-1185">Reference proteome</keyword>
<evidence type="ECO:0000313" key="1">
    <source>
        <dbReference type="EMBL" id="CAA7034129.1"/>
    </source>
</evidence>
<dbReference type="Proteomes" id="UP000467841">
    <property type="component" value="Unassembled WGS sequence"/>
</dbReference>
<comment type="caution">
    <text evidence="1">The sequence shown here is derived from an EMBL/GenBank/DDBJ whole genome shotgun (WGS) entry which is preliminary data.</text>
</comment>
<sequence>MLNFDLKTAQEKRVMDLHELEEIRLYAYENSKIYKEITKASHDKLIRLKHFKAGDSVLLFNSKLRLFPGKLRCKPYLGATHVEENIKTPLHDPTPS</sequence>
<dbReference type="AlphaFoldDB" id="A0A6D2J3K4"/>
<proteinExistence type="predicted"/>
<name>A0A6D2J3K4_9BRAS</name>
<organism evidence="1 2">
    <name type="scientific">Microthlaspi erraticum</name>
    <dbReference type="NCBI Taxonomy" id="1685480"/>
    <lineage>
        <taxon>Eukaryota</taxon>
        <taxon>Viridiplantae</taxon>
        <taxon>Streptophyta</taxon>
        <taxon>Embryophyta</taxon>
        <taxon>Tracheophyta</taxon>
        <taxon>Spermatophyta</taxon>
        <taxon>Magnoliopsida</taxon>
        <taxon>eudicotyledons</taxon>
        <taxon>Gunneridae</taxon>
        <taxon>Pentapetalae</taxon>
        <taxon>rosids</taxon>
        <taxon>malvids</taxon>
        <taxon>Brassicales</taxon>
        <taxon>Brassicaceae</taxon>
        <taxon>Coluteocarpeae</taxon>
        <taxon>Microthlaspi</taxon>
    </lineage>
</organism>
<dbReference type="EMBL" id="CACVBM020001141">
    <property type="protein sequence ID" value="CAA7034129.1"/>
    <property type="molecule type" value="Genomic_DNA"/>
</dbReference>